<dbReference type="GO" id="GO:0004165">
    <property type="term" value="F:delta(3)-delta(2)-enoyl-CoA isomerase activity"/>
    <property type="evidence" value="ECO:0007669"/>
    <property type="project" value="UniProtKB-ARBA"/>
</dbReference>
<name>A0A2R4XFD5_9BURK</name>
<dbReference type="PANTHER" id="PTHR43684:SF1">
    <property type="entry name" value="ENOYL-COA DELTA ISOMERASE 2"/>
    <property type="match status" value="1"/>
</dbReference>
<dbReference type="EMBL" id="CP028901">
    <property type="protein sequence ID" value="AWB32518.1"/>
    <property type="molecule type" value="Genomic_DNA"/>
</dbReference>
<dbReference type="InterPro" id="IPR051053">
    <property type="entry name" value="ECH/Chromodomain_protein"/>
</dbReference>
<gene>
    <name evidence="4" type="ORF">DBV39_00955</name>
</gene>
<accession>A0A2R4XFD5</accession>
<evidence type="ECO:0000256" key="2">
    <source>
        <dbReference type="ARBA" id="ARBA00023140"/>
    </source>
</evidence>
<proteinExistence type="predicted"/>
<keyword evidence="2" id="KW-0576">Peroxisome</keyword>
<sequence>MTTPAIRPDVQSETNCQTVLLNFDGYVATITLNRPDRLNAITPEMDEALRRAFETAFAHSPCRAIVLTGAGRGFCSGAERGSPSKGPPSHWQPIPASLDQFRFNYLIESPVPVIAAINGAAIGVGLVLACYCDIRLAVQDVKLGLPYSRLGLVAEYGIAKVLSDLVGQSRARELLLSGRQFKAQEAQEMGLVSHIAPAETFDQMVKEYVTSLAYECSPVAMRAIRRQLHAATHQDLLACAAMAGSELEAIRKTNDYTEALNARRDKRPPMFTGT</sequence>
<dbReference type="RefSeq" id="WP_108619959.1">
    <property type="nucleotide sequence ID" value="NZ_CP028901.1"/>
</dbReference>
<dbReference type="Proteomes" id="UP000244571">
    <property type="component" value="Chromosome"/>
</dbReference>
<keyword evidence="3" id="KW-0413">Isomerase</keyword>
<dbReference type="PANTHER" id="PTHR43684">
    <property type="match status" value="1"/>
</dbReference>
<evidence type="ECO:0000313" key="4">
    <source>
        <dbReference type="EMBL" id="AWB32518.1"/>
    </source>
</evidence>
<reference evidence="4 5" key="1">
    <citation type="submission" date="2018-04" db="EMBL/GenBank/DDBJ databases">
        <title>Bordetella sp. HZ20 isolated from seawater.</title>
        <authorList>
            <person name="Sun C."/>
        </authorList>
    </citation>
    <scope>NUCLEOTIDE SEQUENCE [LARGE SCALE GENOMIC DNA]</scope>
    <source>
        <strain evidence="4 5">HZ20</strain>
    </source>
</reference>
<dbReference type="SUPFAM" id="SSF52096">
    <property type="entry name" value="ClpP/crotonase"/>
    <property type="match status" value="1"/>
</dbReference>
<evidence type="ECO:0000313" key="5">
    <source>
        <dbReference type="Proteomes" id="UP000244571"/>
    </source>
</evidence>
<keyword evidence="5" id="KW-1185">Reference proteome</keyword>
<dbReference type="AlphaFoldDB" id="A0A2R4XFD5"/>
<evidence type="ECO:0000256" key="3">
    <source>
        <dbReference type="ARBA" id="ARBA00023235"/>
    </source>
</evidence>
<comment type="subcellular location">
    <subcellularLocation>
        <location evidence="1">Peroxisome</location>
    </subcellularLocation>
</comment>
<dbReference type="OrthoDB" id="8524220at2"/>
<protein>
    <submittedName>
        <fullName evidence="4">Enoyl-CoA hydratase</fullName>
    </submittedName>
</protein>
<dbReference type="CDD" id="cd06558">
    <property type="entry name" value="crotonase-like"/>
    <property type="match status" value="1"/>
</dbReference>
<dbReference type="Gene3D" id="3.90.226.10">
    <property type="entry name" value="2-enoyl-CoA Hydratase, Chain A, domain 1"/>
    <property type="match status" value="1"/>
</dbReference>
<organism evidence="4 5">
    <name type="scientific">Orrella marina</name>
    <dbReference type="NCBI Taxonomy" id="2163011"/>
    <lineage>
        <taxon>Bacteria</taxon>
        <taxon>Pseudomonadati</taxon>
        <taxon>Pseudomonadota</taxon>
        <taxon>Betaproteobacteria</taxon>
        <taxon>Burkholderiales</taxon>
        <taxon>Alcaligenaceae</taxon>
        <taxon>Orrella</taxon>
    </lineage>
</organism>
<dbReference type="InterPro" id="IPR029045">
    <property type="entry name" value="ClpP/crotonase-like_dom_sf"/>
</dbReference>
<dbReference type="KEGG" id="boz:DBV39_00955"/>
<evidence type="ECO:0000256" key="1">
    <source>
        <dbReference type="ARBA" id="ARBA00004275"/>
    </source>
</evidence>
<dbReference type="InterPro" id="IPR001753">
    <property type="entry name" value="Enoyl-CoA_hydra/iso"/>
</dbReference>
<dbReference type="Pfam" id="PF00378">
    <property type="entry name" value="ECH_1"/>
    <property type="match status" value="1"/>
</dbReference>